<dbReference type="STRING" id="481448.Minf_1291"/>
<reference evidence="1 2" key="1">
    <citation type="journal article" date="2008" name="Biol. Direct">
        <title>Complete genome sequence of the extremely acidophilic methanotroph isolate V4, Methylacidiphilum infernorum, a representative of the bacterial phylum Verrucomicrobia.</title>
        <authorList>
            <person name="Hou S."/>
            <person name="Makarova K.S."/>
            <person name="Saw J.H."/>
            <person name="Senin P."/>
            <person name="Ly B.V."/>
            <person name="Zhou Z."/>
            <person name="Ren Y."/>
            <person name="Wang J."/>
            <person name="Galperin M.Y."/>
            <person name="Omelchenko M.V."/>
            <person name="Wolf Y.I."/>
            <person name="Yutin N."/>
            <person name="Koonin E.V."/>
            <person name="Stott M.B."/>
            <person name="Mountain B.W."/>
            <person name="Crowe M.A."/>
            <person name="Smirnova A.V."/>
            <person name="Dunfield P.F."/>
            <person name="Feng L."/>
            <person name="Wang L."/>
            <person name="Alam M."/>
        </authorList>
    </citation>
    <scope>NUCLEOTIDE SEQUENCE [LARGE SCALE GENOMIC DNA]</scope>
    <source>
        <strain evidence="2">Isolate V4</strain>
    </source>
</reference>
<accession>B3DVJ2</accession>
<evidence type="ECO:0000313" key="2">
    <source>
        <dbReference type="Proteomes" id="UP000009149"/>
    </source>
</evidence>
<name>B3DVJ2_METI4</name>
<dbReference type="AlphaFoldDB" id="B3DVJ2"/>
<organism evidence="1 2">
    <name type="scientific">Methylacidiphilum infernorum (isolate V4)</name>
    <name type="common">Methylokorus infernorum (strain V4)</name>
    <dbReference type="NCBI Taxonomy" id="481448"/>
    <lineage>
        <taxon>Bacteria</taxon>
        <taxon>Pseudomonadati</taxon>
        <taxon>Verrucomicrobiota</taxon>
        <taxon>Methylacidiphilae</taxon>
        <taxon>Methylacidiphilales</taxon>
        <taxon>Methylacidiphilaceae</taxon>
        <taxon>Methylacidiphilum (ex Ratnadevi et al. 2023)</taxon>
    </lineage>
</organism>
<protein>
    <submittedName>
        <fullName evidence="1">Uncharacterized protein</fullName>
    </submittedName>
</protein>
<dbReference type="HOGENOM" id="CLU_3272638_0_0_0"/>
<sequence>MFSPLLVVIAFYAINSNGCQSSNFEQKYLEIKKINPFYLKY</sequence>
<proteinExistence type="predicted"/>
<dbReference type="Proteomes" id="UP000009149">
    <property type="component" value="Chromosome"/>
</dbReference>
<dbReference type="KEGG" id="min:Minf_1291"/>
<dbReference type="EMBL" id="CP000975">
    <property type="protein sequence ID" value="ACD83345.1"/>
    <property type="molecule type" value="Genomic_DNA"/>
</dbReference>
<gene>
    <name evidence="1" type="ordered locus">Minf_1291</name>
</gene>
<evidence type="ECO:0000313" key="1">
    <source>
        <dbReference type="EMBL" id="ACD83345.1"/>
    </source>
</evidence>